<sequence>MRFYRQPEQFRQLSSLYWKLRSLRVWDSAGRRKLYRYIRVERDRLVDSGMDAEHVRLFCRHMASSEPDSPCLRRLMAYEDMLSVWSKLAIKFASWRESSHSRMCDSSGVASEENRTR</sequence>
<reference evidence="2" key="1">
    <citation type="submission" date="2015-06" db="EMBL/GenBank/DDBJ databases">
        <authorList>
            <person name="Joergensen T."/>
        </authorList>
    </citation>
    <scope>NUCLEOTIDE SEQUENCE</scope>
    <source>
        <plasmid evidence="2">pRGRH0637</plasmid>
    </source>
</reference>
<evidence type="ECO:0000256" key="1">
    <source>
        <dbReference type="SAM" id="MobiDB-lite"/>
    </source>
</evidence>
<evidence type="ECO:0000313" key="2">
    <source>
        <dbReference type="EMBL" id="CRY95482.1"/>
    </source>
</evidence>
<feature type="region of interest" description="Disordered" evidence="1">
    <location>
        <begin position="98"/>
        <end position="117"/>
    </location>
</feature>
<reference evidence="2" key="2">
    <citation type="submission" date="2015-07" db="EMBL/GenBank/DDBJ databases">
        <title>Plasmids, circular viruses and viroids from rat gut.</title>
        <authorList>
            <person name="Jorgensen T.J."/>
            <person name="Hansen M.A."/>
            <person name="Xu Z."/>
            <person name="Tabak M.A."/>
            <person name="Sorensen S.J."/>
            <person name="Hansen L.H."/>
        </authorList>
    </citation>
    <scope>NUCLEOTIDE SEQUENCE</scope>
    <source>
        <plasmid evidence="2">pRGRH0637</plasmid>
    </source>
</reference>
<name>A0A0H5QHX7_9ZZZZ</name>
<accession>A0A0H5QHX7</accession>
<keyword evidence="2" id="KW-0614">Plasmid</keyword>
<protein>
    <submittedName>
        <fullName evidence="2">Uncharacterized protein</fullName>
    </submittedName>
</protein>
<geneLocation type="plasmid" evidence="2">
    <name>pRGRH0637</name>
</geneLocation>
<dbReference type="EMBL" id="LN853263">
    <property type="protein sequence ID" value="CRY95482.1"/>
    <property type="molecule type" value="Genomic_DNA"/>
</dbReference>
<dbReference type="AlphaFoldDB" id="A0A0H5QHX7"/>
<organism evidence="2">
    <name type="scientific">uncultured prokaryote</name>
    <dbReference type="NCBI Taxonomy" id="198431"/>
    <lineage>
        <taxon>unclassified sequences</taxon>
        <taxon>environmental samples</taxon>
    </lineage>
</organism>
<proteinExistence type="predicted"/>